<sequence>MNFGKAFFMISGLLSIIVTPIGSIITEIGTRCSSFRGACNPYHNQPCCSQHLVCKRFKNQQHECLCDVDYEWFGNKCIQTFLELSSKSSEEECQETEFLLYIQGKCFCPVNHVMVDGRNCLPLLNEICSQNKPCVVHNSDCINGRLLKKPCRSNYDCFNVPFAECSTNKTCACKTNYVTSENGSCLLPVVGICAKNSDCKSKNSYCHFNRCQCIKNFVGQIINGVYECKQISLGFSCETAHDCGTIRNSQCLDNVCVCFEKYYALDNGITCVPRIGGYCSEDIDCAFAIFRCFNNFCECQPGYVSVSDNQCVLKSSAISCDMGIECGEHWHSDCSLDHTCFCKSNNTQVNQATCSPILG</sequence>
<evidence type="ECO:0000313" key="2">
    <source>
        <dbReference type="EMBL" id="KAH0550489.1"/>
    </source>
</evidence>
<keyword evidence="1" id="KW-0472">Membrane</keyword>
<gene>
    <name evidence="2" type="ORF">KQX54_019697</name>
</gene>
<reference evidence="2 3" key="1">
    <citation type="journal article" date="2021" name="J. Hered.">
        <title>A chromosome-level genome assembly of the parasitoid wasp, Cotesia glomerata (Hymenoptera: Braconidae).</title>
        <authorList>
            <person name="Pinto B.J."/>
            <person name="Weis J.J."/>
            <person name="Gamble T."/>
            <person name="Ode P.J."/>
            <person name="Paul R."/>
            <person name="Zaspel J.M."/>
        </authorList>
    </citation>
    <scope>NUCLEOTIDE SEQUENCE [LARGE SCALE GENOMIC DNA]</scope>
    <source>
        <strain evidence="2">CgM1</strain>
    </source>
</reference>
<organism evidence="2 3">
    <name type="scientific">Cotesia glomerata</name>
    <name type="common">Lepidopteran parasitic wasp</name>
    <name type="synonym">Apanteles glomeratus</name>
    <dbReference type="NCBI Taxonomy" id="32391"/>
    <lineage>
        <taxon>Eukaryota</taxon>
        <taxon>Metazoa</taxon>
        <taxon>Ecdysozoa</taxon>
        <taxon>Arthropoda</taxon>
        <taxon>Hexapoda</taxon>
        <taxon>Insecta</taxon>
        <taxon>Pterygota</taxon>
        <taxon>Neoptera</taxon>
        <taxon>Endopterygota</taxon>
        <taxon>Hymenoptera</taxon>
        <taxon>Apocrita</taxon>
        <taxon>Ichneumonoidea</taxon>
        <taxon>Braconidae</taxon>
        <taxon>Microgastrinae</taxon>
        <taxon>Cotesia</taxon>
    </lineage>
</organism>
<dbReference type="Proteomes" id="UP000826195">
    <property type="component" value="Unassembled WGS sequence"/>
</dbReference>
<evidence type="ECO:0000313" key="3">
    <source>
        <dbReference type="Proteomes" id="UP000826195"/>
    </source>
</evidence>
<name>A0AAV7HZ50_COTGL</name>
<protein>
    <submittedName>
        <fullName evidence="2">Uncharacterized protein</fullName>
    </submittedName>
</protein>
<keyword evidence="1" id="KW-1133">Transmembrane helix</keyword>
<dbReference type="PANTHER" id="PTHR39069:SF8">
    <property type="entry name" value="FI17111P1"/>
    <property type="match status" value="1"/>
</dbReference>
<feature type="transmembrane region" description="Helical" evidence="1">
    <location>
        <begin position="6"/>
        <end position="26"/>
    </location>
</feature>
<dbReference type="AlphaFoldDB" id="A0AAV7HZ50"/>
<dbReference type="EMBL" id="JAHXZJ010001864">
    <property type="protein sequence ID" value="KAH0550489.1"/>
    <property type="molecule type" value="Genomic_DNA"/>
</dbReference>
<comment type="caution">
    <text evidence="2">The sequence shown here is derived from an EMBL/GenBank/DDBJ whole genome shotgun (WGS) entry which is preliminary data.</text>
</comment>
<proteinExistence type="predicted"/>
<dbReference type="PANTHER" id="PTHR39069">
    <property type="entry name" value="ECDYSONE-INDUCIBLE GENE E1, ISOFORM A"/>
    <property type="match status" value="1"/>
</dbReference>
<accession>A0AAV7HZ50</accession>
<keyword evidence="1" id="KW-0812">Transmembrane</keyword>
<evidence type="ECO:0000256" key="1">
    <source>
        <dbReference type="SAM" id="Phobius"/>
    </source>
</evidence>
<keyword evidence="3" id="KW-1185">Reference proteome</keyword>